<accession>A0A1M6UDI3</accession>
<evidence type="ECO:0000256" key="2">
    <source>
        <dbReference type="ARBA" id="ARBA00022448"/>
    </source>
</evidence>
<dbReference type="GO" id="GO:0046872">
    <property type="term" value="F:metal ion binding"/>
    <property type="evidence" value="ECO:0007669"/>
    <property type="project" value="InterPro"/>
</dbReference>
<dbReference type="PANTHER" id="PTHR42953">
    <property type="entry name" value="HIGH-AFFINITY ZINC UPTAKE SYSTEM PROTEIN ZNUA-RELATED"/>
    <property type="match status" value="1"/>
</dbReference>
<dbReference type="AlphaFoldDB" id="A0A1M6UDI3"/>
<dbReference type="InterPro" id="IPR006127">
    <property type="entry name" value="ZnuA-like"/>
</dbReference>
<dbReference type="OrthoDB" id="9810636at2"/>
<dbReference type="PROSITE" id="PS51257">
    <property type="entry name" value="PROKAR_LIPOPROTEIN"/>
    <property type="match status" value="1"/>
</dbReference>
<dbReference type="EMBL" id="FQZB01000023">
    <property type="protein sequence ID" value="SHK67227.1"/>
    <property type="molecule type" value="Genomic_DNA"/>
</dbReference>
<keyword evidence="3" id="KW-0732">Signal</keyword>
<dbReference type="STRING" id="1121302.SAMN02745163_04235"/>
<dbReference type="RefSeq" id="WP_072993069.1">
    <property type="nucleotide sequence ID" value="NZ_FQZB01000023.1"/>
</dbReference>
<gene>
    <name evidence="5" type="ORF">SAMN02745163_04235</name>
</gene>
<dbReference type="Gene3D" id="3.40.50.1980">
    <property type="entry name" value="Nitrogenase molybdenum iron protein domain"/>
    <property type="match status" value="2"/>
</dbReference>
<dbReference type="InterPro" id="IPR006129">
    <property type="entry name" value="AdhesinB"/>
</dbReference>
<evidence type="ECO:0000256" key="3">
    <source>
        <dbReference type="ARBA" id="ARBA00022729"/>
    </source>
</evidence>
<dbReference type="InterPro" id="IPR050492">
    <property type="entry name" value="Bact_metal-bind_prot9"/>
</dbReference>
<keyword evidence="2 4" id="KW-0813">Transport</keyword>
<dbReference type="Pfam" id="PF01297">
    <property type="entry name" value="ZnuA"/>
    <property type="match status" value="1"/>
</dbReference>
<evidence type="ECO:0000256" key="4">
    <source>
        <dbReference type="RuleBase" id="RU003512"/>
    </source>
</evidence>
<dbReference type="PRINTS" id="PR00690">
    <property type="entry name" value="ADHESNFAMILY"/>
</dbReference>
<sequence>MSKKILIIGMVIMLSFTVLSCTKKKEASDSNNDKVKVMVSIYPLKEFTEAIGKDKVEVKALVPEGSEPHDFDPKPKDLEALNKTEIFVYNGLGMEEWIDKVLGTIENKNSVNHVDNGIVRTEVVDSSLSVNTIKTDGKLDPHIWLSLKEAKIQALNIKNALVKVDAKNKDFYEGNYKEFTKSIDEVIEKNTSRFNNLNNKDFVTSHAAFGYLCRDFGLEQKSAQDVFGEGELTPQKLKEIVEFTKKYNIKTIFMENSDSAKVSETLAKEVGGKVQKIYTLENKEDNKNYIEAMKNNLDNIYESLK</sequence>
<dbReference type="PANTHER" id="PTHR42953:SF3">
    <property type="entry name" value="HIGH-AFFINITY ZINC UPTAKE SYSTEM PROTEIN ZNUA"/>
    <property type="match status" value="1"/>
</dbReference>
<dbReference type="PRINTS" id="PR00691">
    <property type="entry name" value="ADHESINB"/>
</dbReference>
<evidence type="ECO:0000313" key="5">
    <source>
        <dbReference type="EMBL" id="SHK67227.1"/>
    </source>
</evidence>
<dbReference type="GO" id="GO:0007155">
    <property type="term" value="P:cell adhesion"/>
    <property type="evidence" value="ECO:0007669"/>
    <property type="project" value="InterPro"/>
</dbReference>
<evidence type="ECO:0000256" key="1">
    <source>
        <dbReference type="ARBA" id="ARBA00011028"/>
    </source>
</evidence>
<dbReference type="GO" id="GO:0030001">
    <property type="term" value="P:metal ion transport"/>
    <property type="evidence" value="ECO:0007669"/>
    <property type="project" value="InterPro"/>
</dbReference>
<dbReference type="SUPFAM" id="SSF53807">
    <property type="entry name" value="Helical backbone' metal receptor"/>
    <property type="match status" value="1"/>
</dbReference>
<name>A0A1M6UDI3_9CLOT</name>
<reference evidence="5 6" key="1">
    <citation type="submission" date="2016-11" db="EMBL/GenBank/DDBJ databases">
        <authorList>
            <person name="Jaros S."/>
            <person name="Januszkiewicz K."/>
            <person name="Wedrychowicz H."/>
        </authorList>
    </citation>
    <scope>NUCLEOTIDE SEQUENCE [LARGE SCALE GENOMIC DNA]</scope>
    <source>
        <strain evidence="5 6">DSM 21758</strain>
    </source>
</reference>
<proteinExistence type="inferred from homology"/>
<dbReference type="Proteomes" id="UP000184310">
    <property type="component" value="Unassembled WGS sequence"/>
</dbReference>
<organism evidence="5 6">
    <name type="scientific">Clostridium cavendishii DSM 21758</name>
    <dbReference type="NCBI Taxonomy" id="1121302"/>
    <lineage>
        <taxon>Bacteria</taxon>
        <taxon>Bacillati</taxon>
        <taxon>Bacillota</taxon>
        <taxon>Clostridia</taxon>
        <taxon>Eubacteriales</taxon>
        <taxon>Clostridiaceae</taxon>
        <taxon>Clostridium</taxon>
    </lineage>
</organism>
<dbReference type="InterPro" id="IPR006128">
    <property type="entry name" value="Lipoprotein_PsaA-like"/>
</dbReference>
<comment type="similarity">
    <text evidence="1 4">Belongs to the bacterial solute-binding protein 9 family.</text>
</comment>
<protein>
    <submittedName>
        <fullName evidence="5">Zinc transport system substrate-binding protein</fullName>
    </submittedName>
</protein>
<evidence type="ECO:0000313" key="6">
    <source>
        <dbReference type="Proteomes" id="UP000184310"/>
    </source>
</evidence>
<keyword evidence="6" id="KW-1185">Reference proteome</keyword>